<evidence type="ECO:0000313" key="3">
    <source>
        <dbReference type="Proteomes" id="UP000076872"/>
    </source>
</evidence>
<evidence type="ECO:0000313" key="4">
    <source>
        <dbReference type="Proteomes" id="UP000076989"/>
    </source>
</evidence>
<gene>
    <name evidence="2" type="ORF">NAB2_1838</name>
    <name evidence="1" type="ORF">Nizo2260_1788</name>
</gene>
<dbReference type="Proteomes" id="UP000076872">
    <property type="component" value="Unassembled WGS sequence"/>
</dbReference>
<comment type="caution">
    <text evidence="2">The sequence shown here is derived from an EMBL/GenBank/DDBJ whole genome shotgun (WGS) entry which is preliminary data.</text>
</comment>
<evidence type="ECO:0000313" key="1">
    <source>
        <dbReference type="EMBL" id="KZU03548.1"/>
    </source>
</evidence>
<dbReference type="EMBL" id="LUWI01000022">
    <property type="protein sequence ID" value="KZU03548.1"/>
    <property type="molecule type" value="Genomic_DNA"/>
</dbReference>
<accession>A0AAP1JQT4</accession>
<protein>
    <submittedName>
        <fullName evidence="2">Uncharacterized protein</fullName>
    </submittedName>
</protein>
<reference evidence="3 4" key="1">
    <citation type="submission" date="2016-03" db="EMBL/GenBank/DDBJ databases">
        <title>Comparative genomics of 54 Lactobacillus plantarum strains reveals genomic uncoupling from niche constraints.</title>
        <authorList>
            <person name="Martino M.E."/>
        </authorList>
    </citation>
    <scope>NUCLEOTIDE SEQUENCE [LARGE SCALE GENOMIC DNA]</scope>
    <source>
        <strain evidence="2 3">NAB2</strain>
        <strain evidence="1 4">Nizo2260</strain>
    </source>
</reference>
<sequence>MIFPHRISLKKSTVTQASQFTPAIIIKTNLTYNYPFNLTFPSE</sequence>
<evidence type="ECO:0000313" key="2">
    <source>
        <dbReference type="EMBL" id="KZV02684.1"/>
    </source>
</evidence>
<name>A0AAP1JQT4_LACPN</name>
<dbReference type="Proteomes" id="UP000076989">
    <property type="component" value="Unassembled WGS sequence"/>
</dbReference>
<proteinExistence type="predicted"/>
<organism evidence="2 3">
    <name type="scientific">Lactiplantibacillus plantarum</name>
    <name type="common">Lactobacillus plantarum</name>
    <dbReference type="NCBI Taxonomy" id="1590"/>
    <lineage>
        <taxon>Bacteria</taxon>
        <taxon>Bacillati</taxon>
        <taxon>Bacillota</taxon>
        <taxon>Bacilli</taxon>
        <taxon>Lactobacillales</taxon>
        <taxon>Lactobacillaceae</taxon>
        <taxon>Lactiplantibacillus</taxon>
    </lineage>
</organism>
<dbReference type="EMBL" id="LUXO01000030">
    <property type="protein sequence ID" value="KZV02684.1"/>
    <property type="molecule type" value="Genomic_DNA"/>
</dbReference>
<dbReference type="AlphaFoldDB" id="A0AAP1JQT4"/>